<dbReference type="CDD" id="cd06171">
    <property type="entry name" value="Sigma70_r4"/>
    <property type="match status" value="1"/>
</dbReference>
<accession>A0ABW0EWZ0</accession>
<dbReference type="InterPro" id="IPR013325">
    <property type="entry name" value="RNA_pol_sigma_r2"/>
</dbReference>
<dbReference type="InterPro" id="IPR014284">
    <property type="entry name" value="RNA_pol_sigma-70_dom"/>
</dbReference>
<dbReference type="NCBIfam" id="TIGR02937">
    <property type="entry name" value="sigma70-ECF"/>
    <property type="match status" value="1"/>
</dbReference>
<keyword evidence="2" id="KW-0805">Transcription regulation</keyword>
<dbReference type="RefSeq" id="WP_260349317.1">
    <property type="nucleotide sequence ID" value="NZ_JAOAOS010000012.1"/>
</dbReference>
<name>A0ABW0EWZ0_9HYPH</name>
<evidence type="ECO:0000313" key="7">
    <source>
        <dbReference type="Proteomes" id="UP001595976"/>
    </source>
</evidence>
<dbReference type="Gene3D" id="1.10.1740.10">
    <property type="match status" value="1"/>
</dbReference>
<proteinExistence type="inferred from homology"/>
<feature type="domain" description="RNA polymerase sigma factor 70 region 4 type 2" evidence="5">
    <location>
        <begin position="106"/>
        <end position="158"/>
    </location>
</feature>
<dbReference type="Pfam" id="PF08281">
    <property type="entry name" value="Sigma70_r4_2"/>
    <property type="match status" value="1"/>
</dbReference>
<keyword evidence="4" id="KW-0804">Transcription</keyword>
<comment type="similarity">
    <text evidence="1">Belongs to the sigma-70 factor family. ECF subfamily.</text>
</comment>
<evidence type="ECO:0000256" key="3">
    <source>
        <dbReference type="ARBA" id="ARBA00023082"/>
    </source>
</evidence>
<dbReference type="Gene3D" id="1.10.10.10">
    <property type="entry name" value="Winged helix-like DNA-binding domain superfamily/Winged helix DNA-binding domain"/>
    <property type="match status" value="1"/>
</dbReference>
<evidence type="ECO:0000256" key="4">
    <source>
        <dbReference type="ARBA" id="ARBA00023163"/>
    </source>
</evidence>
<dbReference type="InterPro" id="IPR039425">
    <property type="entry name" value="RNA_pol_sigma-70-like"/>
</dbReference>
<evidence type="ECO:0000313" key="6">
    <source>
        <dbReference type="EMBL" id="MFC5291617.1"/>
    </source>
</evidence>
<evidence type="ECO:0000256" key="2">
    <source>
        <dbReference type="ARBA" id="ARBA00023015"/>
    </source>
</evidence>
<dbReference type="Proteomes" id="UP001595976">
    <property type="component" value="Unassembled WGS sequence"/>
</dbReference>
<dbReference type="InterPro" id="IPR013249">
    <property type="entry name" value="RNA_pol_sigma70_r4_t2"/>
</dbReference>
<keyword evidence="7" id="KW-1185">Reference proteome</keyword>
<dbReference type="InterPro" id="IPR013324">
    <property type="entry name" value="RNA_pol_sigma_r3/r4-like"/>
</dbReference>
<dbReference type="InterPro" id="IPR036388">
    <property type="entry name" value="WH-like_DNA-bd_sf"/>
</dbReference>
<reference evidence="7" key="1">
    <citation type="journal article" date="2019" name="Int. J. Syst. Evol. Microbiol.">
        <title>The Global Catalogue of Microorganisms (GCM) 10K type strain sequencing project: providing services to taxonomists for standard genome sequencing and annotation.</title>
        <authorList>
            <consortium name="The Broad Institute Genomics Platform"/>
            <consortium name="The Broad Institute Genome Sequencing Center for Infectious Disease"/>
            <person name="Wu L."/>
            <person name="Ma J."/>
        </authorList>
    </citation>
    <scope>NUCLEOTIDE SEQUENCE [LARGE SCALE GENOMIC DNA]</scope>
    <source>
        <strain evidence="7">CGMCC 1.15643</strain>
    </source>
</reference>
<sequence length="163" mass="18428">MSSSLDDVGTLYAREHRRLERRAARRVGVGNAADVVQDVFVAFWSRARDHIDCQASYLSRAIDYAAISHQRAERRRASLPLRITEEQYAAPAAQPDQVAAARQDLERVARAIAILPERTRQIFLLNRMHACSYDEIAAAFGISYSTVEREIARALLACRETLR</sequence>
<evidence type="ECO:0000259" key="5">
    <source>
        <dbReference type="Pfam" id="PF08281"/>
    </source>
</evidence>
<dbReference type="PANTHER" id="PTHR43133:SF63">
    <property type="entry name" value="RNA POLYMERASE SIGMA FACTOR FECI-RELATED"/>
    <property type="match status" value="1"/>
</dbReference>
<protein>
    <submittedName>
        <fullName evidence="6">RNA polymerase sigma factor</fullName>
    </submittedName>
</protein>
<dbReference type="PANTHER" id="PTHR43133">
    <property type="entry name" value="RNA POLYMERASE ECF-TYPE SIGMA FACTO"/>
    <property type="match status" value="1"/>
</dbReference>
<evidence type="ECO:0000256" key="1">
    <source>
        <dbReference type="ARBA" id="ARBA00010641"/>
    </source>
</evidence>
<comment type="caution">
    <text evidence="6">The sequence shown here is derived from an EMBL/GenBank/DDBJ whole genome shotgun (WGS) entry which is preliminary data.</text>
</comment>
<organism evidence="6 7">
    <name type="scientific">Bosea minatitlanensis</name>
    <dbReference type="NCBI Taxonomy" id="128782"/>
    <lineage>
        <taxon>Bacteria</taxon>
        <taxon>Pseudomonadati</taxon>
        <taxon>Pseudomonadota</taxon>
        <taxon>Alphaproteobacteria</taxon>
        <taxon>Hyphomicrobiales</taxon>
        <taxon>Boseaceae</taxon>
        <taxon>Bosea</taxon>
    </lineage>
</organism>
<dbReference type="SUPFAM" id="SSF88946">
    <property type="entry name" value="Sigma2 domain of RNA polymerase sigma factors"/>
    <property type="match status" value="1"/>
</dbReference>
<dbReference type="SUPFAM" id="SSF88659">
    <property type="entry name" value="Sigma3 and sigma4 domains of RNA polymerase sigma factors"/>
    <property type="match status" value="1"/>
</dbReference>
<dbReference type="EMBL" id="JBHSLI010000001">
    <property type="protein sequence ID" value="MFC5291617.1"/>
    <property type="molecule type" value="Genomic_DNA"/>
</dbReference>
<keyword evidence="3" id="KW-0731">Sigma factor</keyword>
<gene>
    <name evidence="6" type="ORF">ACFPK2_01285</name>
</gene>